<dbReference type="PIRSF" id="PIRSF015592">
    <property type="entry name" value="Prld-crbxl_pptds"/>
    <property type="match status" value="1"/>
</dbReference>
<dbReference type="InterPro" id="IPR016125">
    <property type="entry name" value="Peptidase_C15-like"/>
</dbReference>
<accession>A0A964WVI9</accession>
<keyword evidence="4" id="KW-0645">Protease</keyword>
<dbReference type="Proteomes" id="UP000773614">
    <property type="component" value="Unassembled WGS sequence"/>
</dbReference>
<name>A0A964WVI9_9HYPH</name>
<dbReference type="SUPFAM" id="SSF53182">
    <property type="entry name" value="Pyrrolidone carboxyl peptidase (pyroglutamate aminopeptidase)"/>
    <property type="match status" value="1"/>
</dbReference>
<reference evidence="9" key="1">
    <citation type="submission" date="2019-03" db="EMBL/GenBank/DDBJ databases">
        <title>Afifella sp. nov., isolated from activated sludge.</title>
        <authorList>
            <person name="Li Q."/>
            <person name="Liu Y."/>
        </authorList>
    </citation>
    <scope>NUCLEOTIDE SEQUENCE</scope>
    <source>
        <strain evidence="9">L72</strain>
    </source>
</reference>
<sequence>MTVLLLGFEPYGGRSSNPAEAIARTLDGETIGGLVVRGRVVPVRHEGLAAELARLFAEVRPQIVIGLGLWPGSAIVRIERIAVNIADFEIADNAGARICGAVEAGGPTALAATLPIRAIRARLLEAGIPSALSNGAGTFLCNALMYRTLRLAAEAVPRPSCGFLHLPHSHADLAAMMEEQARSGRPGAGRLSETPSMELAAMVRAVRLAIETAASAGRA</sequence>
<evidence type="ECO:0000256" key="5">
    <source>
        <dbReference type="ARBA" id="ARBA00022801"/>
    </source>
</evidence>
<protein>
    <recommendedName>
        <fullName evidence="2">Pyrrolidone-carboxylate peptidase</fullName>
    </recommendedName>
    <alternativeName>
        <fullName evidence="7">5-oxoprolyl-peptidase</fullName>
    </alternativeName>
    <alternativeName>
        <fullName evidence="8">Pyroglutamyl-peptidase I</fullName>
    </alternativeName>
</protein>
<keyword evidence="10" id="KW-1185">Reference proteome</keyword>
<dbReference type="GO" id="GO:0006508">
    <property type="term" value="P:proteolysis"/>
    <property type="evidence" value="ECO:0007669"/>
    <property type="project" value="UniProtKB-KW"/>
</dbReference>
<evidence type="ECO:0000256" key="3">
    <source>
        <dbReference type="ARBA" id="ARBA00022490"/>
    </source>
</evidence>
<evidence type="ECO:0000256" key="7">
    <source>
        <dbReference type="ARBA" id="ARBA00030836"/>
    </source>
</evidence>
<organism evidence="9 10">
    <name type="scientific">Propylenella binzhouense</name>
    <dbReference type="NCBI Taxonomy" id="2555902"/>
    <lineage>
        <taxon>Bacteria</taxon>
        <taxon>Pseudomonadati</taxon>
        <taxon>Pseudomonadota</taxon>
        <taxon>Alphaproteobacteria</taxon>
        <taxon>Hyphomicrobiales</taxon>
        <taxon>Propylenellaceae</taxon>
        <taxon>Propylenella</taxon>
    </lineage>
</organism>
<gene>
    <name evidence="9" type="ORF">E4O86_20565</name>
</gene>
<dbReference type="Gene3D" id="3.40.630.20">
    <property type="entry name" value="Peptidase C15, pyroglutamyl peptidase I-like"/>
    <property type="match status" value="1"/>
</dbReference>
<dbReference type="PRINTS" id="PR00706">
    <property type="entry name" value="PYROGLUPTASE"/>
</dbReference>
<dbReference type="OrthoDB" id="9779738at2"/>
<keyword evidence="5" id="KW-0378">Hydrolase</keyword>
<evidence type="ECO:0000313" key="10">
    <source>
        <dbReference type="Proteomes" id="UP000773614"/>
    </source>
</evidence>
<dbReference type="RefSeq" id="WP_161142434.1">
    <property type="nucleotide sequence ID" value="NZ_SPKJ01000122.1"/>
</dbReference>
<keyword evidence="3" id="KW-0963">Cytoplasm</keyword>
<dbReference type="AlphaFoldDB" id="A0A964WVI9"/>
<comment type="similarity">
    <text evidence="1">Belongs to the peptidase C15 family.</text>
</comment>
<evidence type="ECO:0000256" key="6">
    <source>
        <dbReference type="ARBA" id="ARBA00022807"/>
    </source>
</evidence>
<dbReference type="PANTHER" id="PTHR23402:SF1">
    <property type="entry name" value="PYROGLUTAMYL-PEPTIDASE I"/>
    <property type="match status" value="1"/>
</dbReference>
<evidence type="ECO:0000256" key="2">
    <source>
        <dbReference type="ARBA" id="ARBA00019191"/>
    </source>
</evidence>
<dbReference type="EMBL" id="SPKJ01000122">
    <property type="protein sequence ID" value="MYZ50103.1"/>
    <property type="molecule type" value="Genomic_DNA"/>
</dbReference>
<dbReference type="InterPro" id="IPR000816">
    <property type="entry name" value="Peptidase_C15"/>
</dbReference>
<evidence type="ECO:0000313" key="9">
    <source>
        <dbReference type="EMBL" id="MYZ50103.1"/>
    </source>
</evidence>
<evidence type="ECO:0000256" key="8">
    <source>
        <dbReference type="ARBA" id="ARBA00031559"/>
    </source>
</evidence>
<dbReference type="GO" id="GO:0005829">
    <property type="term" value="C:cytosol"/>
    <property type="evidence" value="ECO:0007669"/>
    <property type="project" value="InterPro"/>
</dbReference>
<evidence type="ECO:0000256" key="4">
    <source>
        <dbReference type="ARBA" id="ARBA00022670"/>
    </source>
</evidence>
<evidence type="ECO:0000256" key="1">
    <source>
        <dbReference type="ARBA" id="ARBA00006641"/>
    </source>
</evidence>
<keyword evidence="6" id="KW-0788">Thiol protease</keyword>
<dbReference type="PANTHER" id="PTHR23402">
    <property type="entry name" value="PROTEASE FAMILY C15 PYROGLUTAMYL-PEPTIDASE I-RELATED"/>
    <property type="match status" value="1"/>
</dbReference>
<dbReference type="InterPro" id="IPR036440">
    <property type="entry name" value="Peptidase_C15-like_sf"/>
</dbReference>
<proteinExistence type="inferred from homology"/>
<dbReference type="CDD" id="cd00501">
    <property type="entry name" value="Peptidase_C15"/>
    <property type="match status" value="1"/>
</dbReference>
<dbReference type="GO" id="GO:0016920">
    <property type="term" value="F:pyroglutamyl-peptidase activity"/>
    <property type="evidence" value="ECO:0007669"/>
    <property type="project" value="InterPro"/>
</dbReference>
<dbReference type="Pfam" id="PF01470">
    <property type="entry name" value="Peptidase_C15"/>
    <property type="match status" value="1"/>
</dbReference>
<comment type="caution">
    <text evidence="9">The sequence shown here is derived from an EMBL/GenBank/DDBJ whole genome shotgun (WGS) entry which is preliminary data.</text>
</comment>